<dbReference type="eggNOG" id="COG1638">
    <property type="taxonomic scope" value="Bacteria"/>
</dbReference>
<proteinExistence type="inferred from homology"/>
<comment type="similarity">
    <text evidence="1">Belongs to the bacterial solute-binding protein 7 family.</text>
</comment>
<protein>
    <submittedName>
        <fullName evidence="5">Probable DctP (Periplasmic C4-dicarboxylate binding protein)</fullName>
    </submittedName>
</protein>
<dbReference type="InterPro" id="IPR038404">
    <property type="entry name" value="TRAP_DctP_sf"/>
</dbReference>
<dbReference type="PROSITE" id="PS51257">
    <property type="entry name" value="PROKAR_LIPOPROTEIN"/>
    <property type="match status" value="1"/>
</dbReference>
<dbReference type="Gene3D" id="3.40.190.170">
    <property type="entry name" value="Bacterial extracellular solute-binding protein, family 7"/>
    <property type="match status" value="1"/>
</dbReference>
<dbReference type="InterPro" id="IPR004682">
    <property type="entry name" value="TRAP_DctP"/>
</dbReference>
<evidence type="ECO:0000313" key="6">
    <source>
        <dbReference type="Proteomes" id="UP000000602"/>
    </source>
</evidence>
<dbReference type="KEGG" id="dps:DP1189"/>
<dbReference type="Proteomes" id="UP000000602">
    <property type="component" value="Chromosome"/>
</dbReference>
<dbReference type="AlphaFoldDB" id="Q6AP06"/>
<evidence type="ECO:0000313" key="5">
    <source>
        <dbReference type="EMBL" id="CAG35918.1"/>
    </source>
</evidence>
<keyword evidence="6" id="KW-1185">Reference proteome</keyword>
<reference evidence="6" key="1">
    <citation type="journal article" date="2004" name="Environ. Microbiol.">
        <title>The genome of Desulfotalea psychrophila, a sulfate-reducing bacterium from permanently cold Arctic sediments.</title>
        <authorList>
            <person name="Rabus R."/>
            <person name="Ruepp A."/>
            <person name="Frickey T."/>
            <person name="Rattei T."/>
            <person name="Fartmann B."/>
            <person name="Stark M."/>
            <person name="Bauer M."/>
            <person name="Zibat A."/>
            <person name="Lombardot T."/>
            <person name="Becker I."/>
            <person name="Amann J."/>
            <person name="Gellner K."/>
            <person name="Teeling H."/>
            <person name="Leuschner W.D."/>
            <person name="Gloeckner F.-O."/>
            <person name="Lupas A.N."/>
            <person name="Amann R."/>
            <person name="Klenk H.-P."/>
        </authorList>
    </citation>
    <scope>NUCLEOTIDE SEQUENCE [LARGE SCALE GENOMIC DNA]</scope>
    <source>
        <strain evidence="6">DSM 12343 / LSv54</strain>
    </source>
</reference>
<dbReference type="RefSeq" id="WP_011188430.1">
    <property type="nucleotide sequence ID" value="NC_006138.1"/>
</dbReference>
<evidence type="ECO:0000256" key="1">
    <source>
        <dbReference type="ARBA" id="ARBA00009023"/>
    </source>
</evidence>
<keyword evidence="2" id="KW-0813">Transport</keyword>
<dbReference type="InterPro" id="IPR018389">
    <property type="entry name" value="DctP_fam"/>
</dbReference>
<keyword evidence="3 4" id="KW-0732">Signal</keyword>
<name>Q6AP06_DESPS</name>
<evidence type="ECO:0000256" key="2">
    <source>
        <dbReference type="ARBA" id="ARBA00022448"/>
    </source>
</evidence>
<dbReference type="STRING" id="177439.DP1189"/>
<organism evidence="5 6">
    <name type="scientific">Desulfotalea psychrophila (strain LSv54 / DSM 12343)</name>
    <dbReference type="NCBI Taxonomy" id="177439"/>
    <lineage>
        <taxon>Bacteria</taxon>
        <taxon>Pseudomonadati</taxon>
        <taxon>Thermodesulfobacteriota</taxon>
        <taxon>Desulfobulbia</taxon>
        <taxon>Desulfobulbales</taxon>
        <taxon>Desulfocapsaceae</taxon>
        <taxon>Desulfotalea</taxon>
    </lineage>
</organism>
<feature type="chain" id="PRO_5004270463" evidence="4">
    <location>
        <begin position="25"/>
        <end position="327"/>
    </location>
</feature>
<dbReference type="PANTHER" id="PTHR33376:SF7">
    <property type="entry name" value="C4-DICARBOXYLATE-BINDING PROTEIN DCTB"/>
    <property type="match status" value="1"/>
</dbReference>
<evidence type="ECO:0000256" key="4">
    <source>
        <dbReference type="SAM" id="SignalP"/>
    </source>
</evidence>
<dbReference type="NCBIfam" id="TIGR00787">
    <property type="entry name" value="dctP"/>
    <property type="match status" value="1"/>
</dbReference>
<dbReference type="PANTHER" id="PTHR33376">
    <property type="match status" value="1"/>
</dbReference>
<dbReference type="PIRSF" id="PIRSF006470">
    <property type="entry name" value="DctB"/>
    <property type="match status" value="1"/>
</dbReference>
<dbReference type="GO" id="GO:0055085">
    <property type="term" value="P:transmembrane transport"/>
    <property type="evidence" value="ECO:0007669"/>
    <property type="project" value="InterPro"/>
</dbReference>
<dbReference type="NCBIfam" id="NF037995">
    <property type="entry name" value="TRAP_S1"/>
    <property type="match status" value="1"/>
</dbReference>
<gene>
    <name evidence="5" type="ordered locus">DP1189</name>
</gene>
<feature type="signal peptide" evidence="4">
    <location>
        <begin position="1"/>
        <end position="24"/>
    </location>
</feature>
<sequence length="327" mass="36606">MDKIIRSILCAVCVMMFACTAVSAKTIKIRFGHDQIETSPHHKAALYLKKLIEEGSNGDIEVTVYPNQLLGSGIQMVEMVQAGAIEMIAVPTSKIQVISPIFQILDLPFLFPSKEELYNEIYGDFGKALFATLKNNNVVGLTYWGMGFKQLTGNFPIHQPSDYKGKKIRVMPSPVIREQFKALGASPVPVDFHELYNALQQGVVDGQENPLVGIATMKLYEVQKYMTLSNHAFLAYGMVINKNLMDRLTADQQKLIKDSAKKSASYQLDLLEKRDQDFLDTIKAGGVEVSELSSEQSAQFQNAMTPVYTWFTKNVKNGRKYLEMIGK</sequence>
<dbReference type="OrthoDB" id="8690069at2"/>
<dbReference type="GO" id="GO:0030288">
    <property type="term" value="C:outer membrane-bounded periplasmic space"/>
    <property type="evidence" value="ECO:0007669"/>
    <property type="project" value="InterPro"/>
</dbReference>
<dbReference type="CDD" id="cd13603">
    <property type="entry name" value="PBP2_TRAP_Siap_TeaA_like"/>
    <property type="match status" value="1"/>
</dbReference>
<dbReference type="HOGENOM" id="CLU_036176_1_3_7"/>
<dbReference type="EMBL" id="CR522870">
    <property type="protein sequence ID" value="CAG35918.1"/>
    <property type="molecule type" value="Genomic_DNA"/>
</dbReference>
<dbReference type="Pfam" id="PF03480">
    <property type="entry name" value="DctP"/>
    <property type="match status" value="1"/>
</dbReference>
<accession>Q6AP06</accession>
<evidence type="ECO:0000256" key="3">
    <source>
        <dbReference type="ARBA" id="ARBA00022729"/>
    </source>
</evidence>